<dbReference type="GO" id="GO:0140737">
    <property type="term" value="C:encapsulin nanocompartment"/>
    <property type="evidence" value="ECO:0007669"/>
    <property type="project" value="UniProtKB-SubCell"/>
</dbReference>
<dbReference type="Gene3D" id="3.30.2320.10">
    <property type="entry name" value="hypothetical protein PF0899 domain"/>
    <property type="match status" value="1"/>
</dbReference>
<comment type="similarity">
    <text evidence="2">Belongs to the encapsulin family. Family 1 subfamily.</text>
</comment>
<proteinExistence type="inferred from homology"/>
<keyword evidence="6" id="KW-1185">Reference proteome</keyword>
<evidence type="ECO:0000256" key="4">
    <source>
        <dbReference type="ARBA" id="ARBA00050023"/>
    </source>
</evidence>
<dbReference type="Proteomes" id="UP000005178">
    <property type="component" value="Unassembled WGS sequence"/>
</dbReference>
<gene>
    <name evidence="5" type="ORF">ANASTE_02184</name>
</gene>
<organism evidence="5 6">
    <name type="scientific">Anaerofustis stercorihominis DSM 17244</name>
    <dbReference type="NCBI Taxonomy" id="445971"/>
    <lineage>
        <taxon>Bacteria</taxon>
        <taxon>Bacillati</taxon>
        <taxon>Bacillota</taxon>
        <taxon>Clostridia</taxon>
        <taxon>Eubacteriales</taxon>
        <taxon>Eubacteriaceae</taxon>
        <taxon>Anaerofustis</taxon>
    </lineage>
</organism>
<comment type="caution">
    <text evidence="5">The sequence shown here is derived from an EMBL/GenBank/DDBJ whole genome shotgun (WGS) entry which is preliminary data.</text>
</comment>
<dbReference type="NCBIfam" id="NF041155">
    <property type="entry name" value="encap_f1"/>
    <property type="match status" value="1"/>
</dbReference>
<dbReference type="AlphaFoldDB" id="B1CAJ4"/>
<evidence type="ECO:0000313" key="6">
    <source>
        <dbReference type="Proteomes" id="UP000005178"/>
    </source>
</evidence>
<dbReference type="OrthoDB" id="2922at2"/>
<dbReference type="STRING" id="445971.ANASTE_02184"/>
<dbReference type="eggNOG" id="COG1659">
    <property type="taxonomic scope" value="Bacteria"/>
</dbReference>
<dbReference type="InterPro" id="IPR051429">
    <property type="entry name" value="Encapsulin_nc"/>
</dbReference>
<dbReference type="Pfam" id="PF04454">
    <property type="entry name" value="Linocin_M18"/>
    <property type="match status" value="1"/>
</dbReference>
<dbReference type="RefSeq" id="WP_007050937.1">
    <property type="nucleotide sequence ID" value="NZ_DS560019.1"/>
</dbReference>
<evidence type="ECO:0000256" key="2">
    <source>
        <dbReference type="ARBA" id="ARBA00033743"/>
    </source>
</evidence>
<accession>B1CAJ4</accession>
<name>B1CAJ4_9FIRM</name>
<evidence type="ECO:0000256" key="1">
    <source>
        <dbReference type="ARBA" id="ARBA00033738"/>
    </source>
</evidence>
<dbReference type="HOGENOM" id="CLU_089875_0_0_9"/>
<sequence>MKYLAREDAPFSSDVWDEIDKTVVDTLKKHLVCRRFLSLFGPLGAGVSFIPIDSVDKTEALSNGFGEITGRKIVQMPQLYEDFSLLWRDMEQSEKSGWPFDLSSAAAAAQKAAKKEDDLILFGNKELGMEGLFNAEGTFGIKRGNWKENEDAFKDVAHGIAYLSSNCFLGRYALVLSPDVYLDLQRIQPGINMLELERISKLVDGRVYTTGAFGSNKAVLLCVEPEYIDLAVGADFGVGYLELKDFNHYFRILETVTLRIKDPRAIVNFE</sequence>
<dbReference type="Gene3D" id="3.30.2400.30">
    <property type="match status" value="1"/>
</dbReference>
<dbReference type="PIRSF" id="PIRSF019254">
    <property type="entry name" value="CFP29"/>
    <property type="match status" value="1"/>
</dbReference>
<dbReference type="EMBL" id="ABIL02000006">
    <property type="protein sequence ID" value="EDS72467.1"/>
    <property type="molecule type" value="Genomic_DNA"/>
</dbReference>
<dbReference type="PANTHER" id="PTHR37165">
    <property type="entry name" value="PEPTIDASE U56 FAMILY"/>
    <property type="match status" value="1"/>
</dbReference>
<evidence type="ECO:0000256" key="3">
    <source>
        <dbReference type="ARBA" id="ARBA00033787"/>
    </source>
</evidence>
<reference evidence="5" key="1">
    <citation type="submission" date="2008-01" db="EMBL/GenBank/DDBJ databases">
        <authorList>
            <person name="Fulton L."/>
            <person name="Clifton S."/>
            <person name="Fulton B."/>
            <person name="Xu J."/>
            <person name="Minx P."/>
            <person name="Pepin K.H."/>
            <person name="Johnson M."/>
            <person name="Thiruvilangam P."/>
            <person name="Bhonagiri V."/>
            <person name="Nash W.E."/>
            <person name="Mardis E.R."/>
            <person name="Wilson R.K."/>
        </authorList>
    </citation>
    <scope>NUCLEOTIDE SEQUENCE [LARGE SCALE GENOMIC DNA]</scope>
    <source>
        <strain evidence="5">DSM 17244</strain>
    </source>
</reference>
<dbReference type="PANTHER" id="PTHR37165:SF1">
    <property type="entry name" value="TYPE 1 ENCAPSULIN SHELL PROTEIN"/>
    <property type="match status" value="1"/>
</dbReference>
<dbReference type="InterPro" id="IPR007544">
    <property type="entry name" value="ENCAP"/>
</dbReference>
<comment type="subcellular location">
    <subcellularLocation>
        <location evidence="1">Encapsulin nanocompartment</location>
    </subcellularLocation>
</comment>
<dbReference type="GeneID" id="98001202"/>
<keyword evidence="3" id="KW-1284">Encapsulin nanocompartment</keyword>
<reference evidence="5" key="2">
    <citation type="submission" date="2013-08" db="EMBL/GenBank/DDBJ databases">
        <title>Draft genome sequence of Anaerofustis stercorihominis (DSM 17244).</title>
        <authorList>
            <person name="Sudarsanam P."/>
            <person name="Ley R."/>
            <person name="Guruge J."/>
            <person name="Turnbaugh P.J."/>
            <person name="Mahowald M."/>
            <person name="Liep D."/>
            <person name="Gordon J."/>
        </authorList>
    </citation>
    <scope>NUCLEOTIDE SEQUENCE</scope>
    <source>
        <strain evidence="5">DSM 17244</strain>
    </source>
</reference>
<evidence type="ECO:0000313" key="5">
    <source>
        <dbReference type="EMBL" id="EDS72467.1"/>
    </source>
</evidence>
<protein>
    <recommendedName>
        <fullName evidence="4">Type 1 encapsulin shell protein</fullName>
    </recommendedName>
</protein>